<dbReference type="RefSeq" id="WP_244076592.1">
    <property type="nucleotide sequence ID" value="NZ_AP025581.1"/>
</dbReference>
<proteinExistence type="predicted"/>
<feature type="domain" description="Glycosyltransferase subfamily 4-like N-terminal" evidence="2">
    <location>
        <begin position="18"/>
        <end position="218"/>
    </location>
</feature>
<evidence type="ECO:0000259" key="2">
    <source>
        <dbReference type="Pfam" id="PF13439"/>
    </source>
</evidence>
<dbReference type="Pfam" id="PF13439">
    <property type="entry name" value="Glyco_transf_4"/>
    <property type="match status" value="1"/>
</dbReference>
<comment type="caution">
    <text evidence="3">The sequence shown here is derived from an EMBL/GenBank/DDBJ whole genome shotgun (WGS) entry which is preliminary data.</text>
</comment>
<dbReference type="Proteomes" id="UP001055105">
    <property type="component" value="Unassembled WGS sequence"/>
</dbReference>
<evidence type="ECO:0000313" key="3">
    <source>
        <dbReference type="EMBL" id="GKI19191.1"/>
    </source>
</evidence>
<evidence type="ECO:0000313" key="4">
    <source>
        <dbReference type="Proteomes" id="UP001055105"/>
    </source>
</evidence>
<evidence type="ECO:0000259" key="1">
    <source>
        <dbReference type="Pfam" id="PF00534"/>
    </source>
</evidence>
<dbReference type="InterPro" id="IPR028098">
    <property type="entry name" value="Glyco_trans_4-like_N"/>
</dbReference>
<dbReference type="EMBL" id="BQOL01000001">
    <property type="protein sequence ID" value="GKI19191.1"/>
    <property type="molecule type" value="Genomic_DNA"/>
</dbReference>
<organism evidence="3 4">
    <name type="scientific">Alistipes finegoldii</name>
    <dbReference type="NCBI Taxonomy" id="214856"/>
    <lineage>
        <taxon>Bacteria</taxon>
        <taxon>Pseudomonadati</taxon>
        <taxon>Bacteroidota</taxon>
        <taxon>Bacteroidia</taxon>
        <taxon>Bacteroidales</taxon>
        <taxon>Rikenellaceae</taxon>
        <taxon>Alistipes</taxon>
    </lineage>
</organism>
<dbReference type="InterPro" id="IPR050194">
    <property type="entry name" value="Glycosyltransferase_grp1"/>
</dbReference>
<keyword evidence="3" id="KW-0808">Transferase</keyword>
<dbReference type="Pfam" id="PF00534">
    <property type="entry name" value="Glycos_transf_1"/>
    <property type="match status" value="1"/>
</dbReference>
<dbReference type="GO" id="GO:0016757">
    <property type="term" value="F:glycosyltransferase activity"/>
    <property type="evidence" value="ECO:0007669"/>
    <property type="project" value="InterPro"/>
</dbReference>
<accession>A0AA37KNM6</accession>
<sequence length="393" mass="45025">MKILLANKFYYPRGGDCTYLLNIEELLESHGHETAVFAMQYPENIPSPWSGYFPSEIKFTPGLKMLEAFFRPFGTGEVKRKFTKLLDDFRPDIVHLGNIHTQLSPVLAKIAHGKGIKVVWTLHDYKLLCPRYDCLRNGEIPCEACFSDKHKVLEYKCMKNSRIASYIAYREALKWPREKLENYTDAFISPSRFLKDKMVQGGFAKDKIHTCCNFINTAKVRRENYDKDDYYCYVGRLSHEKGIGTLIEAAKGLPLKLKIIGNGPLQEILTAQAAGADIELLGYRQWDEIKEIVGKARFCVLPSEWYENNPFSVIESQCLGTPVLGARIGGIPELIDEGKTGMLFMPGNAEELKTRIAQMFATPFEYRQIALDAQKRYSAERYYTELMKIYNNI</sequence>
<reference evidence="3" key="1">
    <citation type="submission" date="2022-01" db="EMBL/GenBank/DDBJ databases">
        <title>Novel bile acid biosynthetic pathways are enriched in the microbiome of centenarians.</title>
        <authorList>
            <person name="Sato Y."/>
            <person name="Atarashi K."/>
            <person name="Plichta R.D."/>
            <person name="Arai Y."/>
            <person name="Sasajima S."/>
            <person name="Kearney M.S."/>
            <person name="Suda W."/>
            <person name="Takeshita K."/>
            <person name="Sasaki T."/>
            <person name="Okamoto S."/>
            <person name="Skelly N.A."/>
            <person name="Okamura Y."/>
            <person name="Vlamakis H."/>
            <person name="Li Y."/>
            <person name="Tanoue T."/>
            <person name="Takei H."/>
            <person name="Nittono H."/>
            <person name="Narushima S."/>
            <person name="Irie J."/>
            <person name="Itoh H."/>
            <person name="Moriya K."/>
            <person name="Sugiura Y."/>
            <person name="Suematsu M."/>
            <person name="Moritoki N."/>
            <person name="Shibata S."/>
            <person name="Littman R.D."/>
            <person name="Fischbach A.M."/>
            <person name="Uwamino Y."/>
            <person name="Inoue T."/>
            <person name="Honda A."/>
            <person name="Hattori M."/>
            <person name="Murai T."/>
            <person name="Xavier J.R."/>
            <person name="Hirose N."/>
            <person name="Honda K."/>
        </authorList>
    </citation>
    <scope>NUCLEOTIDE SEQUENCE</scope>
    <source>
        <strain evidence="3">CE91-St16</strain>
    </source>
</reference>
<protein>
    <submittedName>
        <fullName evidence="3">Glycosyl transferase</fullName>
    </submittedName>
</protein>
<dbReference type="SUPFAM" id="SSF53756">
    <property type="entry name" value="UDP-Glycosyltransferase/glycogen phosphorylase"/>
    <property type="match status" value="1"/>
</dbReference>
<gene>
    <name evidence="3" type="ORF">CE91St16_20990</name>
</gene>
<dbReference type="AlphaFoldDB" id="A0AA37KNM6"/>
<dbReference type="PANTHER" id="PTHR45947:SF13">
    <property type="entry name" value="TRANSFERASE"/>
    <property type="match status" value="1"/>
</dbReference>
<feature type="domain" description="Glycosyl transferase family 1" evidence="1">
    <location>
        <begin position="222"/>
        <end position="368"/>
    </location>
</feature>
<dbReference type="Gene3D" id="3.40.50.2000">
    <property type="entry name" value="Glycogen Phosphorylase B"/>
    <property type="match status" value="2"/>
</dbReference>
<dbReference type="PANTHER" id="PTHR45947">
    <property type="entry name" value="SULFOQUINOVOSYL TRANSFERASE SQD2"/>
    <property type="match status" value="1"/>
</dbReference>
<dbReference type="InterPro" id="IPR001296">
    <property type="entry name" value="Glyco_trans_1"/>
</dbReference>
<name>A0AA37KNM6_9BACT</name>